<evidence type="ECO:0000313" key="6">
    <source>
        <dbReference type="EMBL" id="TKI07666.1"/>
    </source>
</evidence>
<keyword evidence="2 4" id="KW-0378">Hydrolase</keyword>
<dbReference type="Pfam" id="PF17851">
    <property type="entry name" value="GH43_C2"/>
    <property type="match status" value="1"/>
</dbReference>
<reference evidence="6 7" key="1">
    <citation type="submission" date="2019-04" db="EMBL/GenBank/DDBJ databases">
        <authorList>
            <person name="Li M."/>
            <person name="Gao C."/>
        </authorList>
    </citation>
    <scope>NUCLEOTIDE SEQUENCE [LARGE SCALE GENOMIC DNA]</scope>
    <source>
        <strain evidence="6 7">BGMRC 2031</strain>
    </source>
</reference>
<evidence type="ECO:0000313" key="7">
    <source>
        <dbReference type="Proteomes" id="UP000305202"/>
    </source>
</evidence>
<gene>
    <name evidence="6" type="ORF">FCN80_04260</name>
</gene>
<sequence length="506" mass="56525">MPLFYRNPIIHADYADPDILRHQDAFWMVASSFSHVPGLPILHSRDLVHWRLVNYAVPRLPAESYDTVQPGKGIWAPSIRFHGGRFWIFFSMPDEGIFVCHSTDPLGEWSKPHCLIQAAGWIDPCPLWDDDGRAWLVHAFAYSRSGIKNKLQLIEMAPDASRLLDGGRIIFDGTLSHPTLEGPKLYKRSGEYWIFAPAGGVKRGWQTVLRAKNLAGPWQSRDVLHQSDTPINGPHQGGWVALENGEQWFVHFQDKGVYGRVVHLQPLRWLEDGWPLPGEVSDEPGKGRPVLYHALPALPCSPCAIQTSDDFNDGHPGLQWQWQANPHDDWIIPGHESLTLCCKPLGTYQGKGVLYATPQLLLQKFPAARFTVCCEARADFRRPGDEGGLVVFGERYAALTIRQNAHRGALIFRSGWMSDNGTLCEQERLVGEMDEPMTLALACDVGDDGICRFRYRAPHEDWRWLAPSFAAGAGKWVGAKIGLYGASPISDSPGAIQFGPFTVTIL</sequence>
<dbReference type="RefSeq" id="WP_136988660.1">
    <property type="nucleotide sequence ID" value="NZ_SZPQ01000003.1"/>
</dbReference>
<evidence type="ECO:0000256" key="1">
    <source>
        <dbReference type="ARBA" id="ARBA00009865"/>
    </source>
</evidence>
<dbReference type="PANTHER" id="PTHR42812">
    <property type="entry name" value="BETA-XYLOSIDASE"/>
    <property type="match status" value="1"/>
</dbReference>
<keyword evidence="3 4" id="KW-0326">Glycosidase</keyword>
<dbReference type="InterPro" id="IPR006710">
    <property type="entry name" value="Glyco_hydro_43"/>
</dbReference>
<dbReference type="GO" id="GO:0016787">
    <property type="term" value="F:hydrolase activity"/>
    <property type="evidence" value="ECO:0007669"/>
    <property type="project" value="UniProtKB-KW"/>
</dbReference>
<dbReference type="InterPro" id="IPR013320">
    <property type="entry name" value="ConA-like_dom_sf"/>
</dbReference>
<dbReference type="Proteomes" id="UP000305202">
    <property type="component" value="Unassembled WGS sequence"/>
</dbReference>
<dbReference type="Gene3D" id="2.60.120.200">
    <property type="match status" value="1"/>
</dbReference>
<organism evidence="6 7">
    <name type="scientific">Martelella alba</name>
    <dbReference type="NCBI Taxonomy" id="2590451"/>
    <lineage>
        <taxon>Bacteria</taxon>
        <taxon>Pseudomonadati</taxon>
        <taxon>Pseudomonadota</taxon>
        <taxon>Alphaproteobacteria</taxon>
        <taxon>Hyphomicrobiales</taxon>
        <taxon>Aurantimonadaceae</taxon>
        <taxon>Martelella</taxon>
    </lineage>
</organism>
<dbReference type="Gene3D" id="2.115.10.20">
    <property type="entry name" value="Glycosyl hydrolase domain, family 43"/>
    <property type="match status" value="1"/>
</dbReference>
<comment type="similarity">
    <text evidence="1 4">Belongs to the glycosyl hydrolase 43 family.</text>
</comment>
<dbReference type="InterPro" id="IPR023296">
    <property type="entry name" value="Glyco_hydro_beta-prop_sf"/>
</dbReference>
<name>A0ABY2SPQ8_9HYPH</name>
<evidence type="ECO:0000256" key="4">
    <source>
        <dbReference type="RuleBase" id="RU361187"/>
    </source>
</evidence>
<comment type="caution">
    <text evidence="6">The sequence shown here is derived from an EMBL/GenBank/DDBJ whole genome shotgun (WGS) entry which is preliminary data.</text>
</comment>
<evidence type="ECO:0000259" key="5">
    <source>
        <dbReference type="Pfam" id="PF17851"/>
    </source>
</evidence>
<dbReference type="EMBL" id="SZPQ01000003">
    <property type="protein sequence ID" value="TKI07666.1"/>
    <property type="molecule type" value="Genomic_DNA"/>
</dbReference>
<dbReference type="CDD" id="cd09001">
    <property type="entry name" value="GH43_FsAxh1-like"/>
    <property type="match status" value="1"/>
</dbReference>
<dbReference type="Pfam" id="PF04616">
    <property type="entry name" value="Glyco_hydro_43"/>
    <property type="match status" value="1"/>
</dbReference>
<proteinExistence type="inferred from homology"/>
<accession>A0ABY2SPQ8</accession>
<keyword evidence="7" id="KW-1185">Reference proteome</keyword>
<evidence type="ECO:0000256" key="3">
    <source>
        <dbReference type="ARBA" id="ARBA00023295"/>
    </source>
</evidence>
<dbReference type="InterPro" id="IPR041542">
    <property type="entry name" value="GH43_C2"/>
</dbReference>
<dbReference type="SUPFAM" id="SSF49899">
    <property type="entry name" value="Concanavalin A-like lectins/glucanases"/>
    <property type="match status" value="1"/>
</dbReference>
<dbReference type="PANTHER" id="PTHR42812:SF12">
    <property type="entry name" value="BETA-XYLOSIDASE-RELATED"/>
    <property type="match status" value="1"/>
</dbReference>
<dbReference type="SUPFAM" id="SSF75005">
    <property type="entry name" value="Arabinanase/levansucrase/invertase"/>
    <property type="match status" value="1"/>
</dbReference>
<dbReference type="InterPro" id="IPR051795">
    <property type="entry name" value="Glycosyl_Hydrlase_43"/>
</dbReference>
<protein>
    <submittedName>
        <fullName evidence="6">Glycosyl hydrolase 43 family protein</fullName>
    </submittedName>
</protein>
<feature type="domain" description="Beta-xylosidase C-terminal Concanavalin A-like" evidence="5">
    <location>
        <begin position="308"/>
        <end position="502"/>
    </location>
</feature>
<evidence type="ECO:0000256" key="2">
    <source>
        <dbReference type="ARBA" id="ARBA00022801"/>
    </source>
</evidence>